<evidence type="ECO:0000256" key="6">
    <source>
        <dbReference type="ARBA" id="ARBA00047388"/>
    </source>
</evidence>
<dbReference type="Pfam" id="PF13905">
    <property type="entry name" value="Thioredoxin_8"/>
    <property type="match status" value="3"/>
</dbReference>
<dbReference type="PANTHER" id="PTHR13871:SF96">
    <property type="entry name" value="THIOREDOXIN DOMAIN-CONTAINING PROTEIN"/>
    <property type="match status" value="1"/>
</dbReference>
<sequence>MAGVRCEDNETINGGKGHDLKLLLATDERDFLVCNNGDQVKIANLEGKTIGLYFSASWCRRCGRFTPKLVETYGELSSEGKEFEVVLVSGDRDEDSFNGSFSKMPWLAIPFSDSKARDRLDELFKVRGIPHLVILDANGEVLNKKGVQAVGDYGSEGYPFTLEKINKLKEEEEATKREQTLQTVLVSPSRDYLILNNGNKVSISELEGKMVCLYFSINGSKTCDEFTLVLAKIYRNLKERGESFEVVMVSLDDEESSFKEGFATMPWLAIPFNDKKSCKRLARYFELRGIPTLVVLGTDGKTLHNNIAEIVEEHGEEAWEGFPFSQDKVDMLAEKAKAKLEGHTLESLLVSGELDYVIGKDGVKVPVSELNGKNILLYFSAQWCGPCRAFLPKLVEEYNNIKDKDSAFEMVFISSDRDQNSFEDFFSGMPWLALPYGDERKKSLSSVFKIRGIPSLVAIGPTGRTITKDAKLLMMVHGADAYPFTEERIKELEDQLEEMAKGWPEKLKDDRHEGHELVLTRCGKYVCDGCNGLGDKWSYRCTECTFDLHTRCALVENKKKTGEE</sequence>
<organism evidence="9 10">
    <name type="scientific">Elaeis guineensis var. tenera</name>
    <name type="common">Oil palm</name>
    <dbReference type="NCBI Taxonomy" id="51953"/>
    <lineage>
        <taxon>Eukaryota</taxon>
        <taxon>Viridiplantae</taxon>
        <taxon>Streptophyta</taxon>
        <taxon>Embryophyta</taxon>
        <taxon>Tracheophyta</taxon>
        <taxon>Spermatophyta</taxon>
        <taxon>Magnoliopsida</taxon>
        <taxon>Liliopsida</taxon>
        <taxon>Arecaceae</taxon>
        <taxon>Arecoideae</taxon>
        <taxon>Cocoseae</taxon>
        <taxon>Elaeidinae</taxon>
        <taxon>Elaeis</taxon>
    </lineage>
</organism>
<evidence type="ECO:0000256" key="2">
    <source>
        <dbReference type="ARBA" id="ARBA00022737"/>
    </source>
</evidence>
<dbReference type="InterPro" id="IPR046349">
    <property type="entry name" value="C1-like_sf"/>
</dbReference>
<keyword evidence="3" id="KW-0560">Oxidoreductase</keyword>
<dbReference type="KEGG" id="egu:105056766"/>
<dbReference type="OrthoDB" id="409136at2759"/>
<dbReference type="AlphaFoldDB" id="A0A6I9S597"/>
<evidence type="ECO:0000256" key="7">
    <source>
        <dbReference type="ARBA" id="ARBA00047804"/>
    </source>
</evidence>
<dbReference type="PROSITE" id="PS00194">
    <property type="entry name" value="THIOREDOXIN_1"/>
    <property type="match status" value="1"/>
</dbReference>
<keyword evidence="9" id="KW-1185">Reference proteome</keyword>
<dbReference type="CDD" id="cd03009">
    <property type="entry name" value="TryX_like_TryX_NRX"/>
    <property type="match status" value="2"/>
</dbReference>
<dbReference type="SUPFAM" id="SSF57889">
    <property type="entry name" value="Cysteine-rich domain"/>
    <property type="match status" value="1"/>
</dbReference>
<accession>A0A6I9S597</accession>
<feature type="domain" description="Thioredoxin" evidence="8">
    <location>
        <begin position="334"/>
        <end position="494"/>
    </location>
</feature>
<dbReference type="EC" id="1.8.1.8" evidence="1"/>
<evidence type="ECO:0000259" key="8">
    <source>
        <dbReference type="PROSITE" id="PS51352"/>
    </source>
</evidence>
<dbReference type="PROSITE" id="PS51352">
    <property type="entry name" value="THIOREDOXIN_2"/>
    <property type="match status" value="2"/>
</dbReference>
<evidence type="ECO:0000313" key="9">
    <source>
        <dbReference type="Proteomes" id="UP000504607"/>
    </source>
</evidence>
<dbReference type="InterPro" id="IPR012336">
    <property type="entry name" value="Thioredoxin-like_fold"/>
</dbReference>
<proteinExistence type="inferred from homology"/>
<gene>
    <name evidence="10" type="primary">LOC105056766</name>
</gene>
<dbReference type="Proteomes" id="UP000504607">
    <property type="component" value="Chromosome 13"/>
</dbReference>
<dbReference type="InterPro" id="IPR004146">
    <property type="entry name" value="DC1"/>
</dbReference>
<keyword evidence="4" id="KW-0520">NAD</keyword>
<keyword evidence="2" id="KW-0677">Repeat</keyword>
<dbReference type="GO" id="GO:0004791">
    <property type="term" value="F:thioredoxin-disulfide reductase (NADPH) activity"/>
    <property type="evidence" value="ECO:0007669"/>
    <property type="project" value="InterPro"/>
</dbReference>
<protein>
    <recommendedName>
        <fullName evidence="1">protein-disulfide reductase</fullName>
        <ecNumber evidence="1">1.8.1.8</ecNumber>
    </recommendedName>
</protein>
<evidence type="ECO:0000256" key="3">
    <source>
        <dbReference type="ARBA" id="ARBA00023002"/>
    </source>
</evidence>
<dbReference type="FunCoup" id="A0A6I9S597">
    <property type="interactions" value="1115"/>
</dbReference>
<comment type="catalytic activity">
    <reaction evidence="7">
        <text>[protein]-dithiol + NADP(+) = [protein]-disulfide + NADPH + H(+)</text>
        <dbReference type="Rhea" id="RHEA:18753"/>
        <dbReference type="Rhea" id="RHEA-COMP:10593"/>
        <dbReference type="Rhea" id="RHEA-COMP:10594"/>
        <dbReference type="ChEBI" id="CHEBI:15378"/>
        <dbReference type="ChEBI" id="CHEBI:29950"/>
        <dbReference type="ChEBI" id="CHEBI:50058"/>
        <dbReference type="ChEBI" id="CHEBI:57783"/>
        <dbReference type="ChEBI" id="CHEBI:58349"/>
        <dbReference type="EC" id="1.8.1.8"/>
    </reaction>
</comment>
<comment type="catalytic activity">
    <reaction evidence="6">
        <text>[protein]-dithiol + NAD(+) = [protein]-disulfide + NADH + H(+)</text>
        <dbReference type="Rhea" id="RHEA:18749"/>
        <dbReference type="Rhea" id="RHEA-COMP:10593"/>
        <dbReference type="Rhea" id="RHEA-COMP:10594"/>
        <dbReference type="ChEBI" id="CHEBI:15378"/>
        <dbReference type="ChEBI" id="CHEBI:29950"/>
        <dbReference type="ChEBI" id="CHEBI:50058"/>
        <dbReference type="ChEBI" id="CHEBI:57540"/>
        <dbReference type="ChEBI" id="CHEBI:57945"/>
        <dbReference type="EC" id="1.8.1.8"/>
    </reaction>
</comment>
<evidence type="ECO:0000256" key="4">
    <source>
        <dbReference type="ARBA" id="ARBA00023027"/>
    </source>
</evidence>
<evidence type="ECO:0000256" key="5">
    <source>
        <dbReference type="ARBA" id="ARBA00025782"/>
    </source>
</evidence>
<dbReference type="GeneID" id="105056766"/>
<name>A0A6I9S597_ELAGV</name>
<comment type="similarity">
    <text evidence="5">Belongs to the nucleoredoxin family.</text>
</comment>
<dbReference type="Gene3D" id="3.40.30.10">
    <property type="entry name" value="Glutaredoxin"/>
    <property type="match status" value="3"/>
</dbReference>
<dbReference type="PANTHER" id="PTHR13871">
    <property type="entry name" value="THIOREDOXIN"/>
    <property type="match status" value="1"/>
</dbReference>
<reference evidence="10" key="1">
    <citation type="submission" date="2025-08" db="UniProtKB">
        <authorList>
            <consortium name="RefSeq"/>
        </authorList>
    </citation>
    <scope>IDENTIFICATION</scope>
</reference>
<dbReference type="InParanoid" id="A0A6I9S597"/>
<feature type="domain" description="Thioredoxin" evidence="8">
    <location>
        <begin position="11"/>
        <end position="170"/>
    </location>
</feature>
<evidence type="ECO:0000256" key="1">
    <source>
        <dbReference type="ARBA" id="ARBA00012612"/>
    </source>
</evidence>
<dbReference type="InterPro" id="IPR052259">
    <property type="entry name" value="Nucleoredoxin-like"/>
</dbReference>
<dbReference type="InterPro" id="IPR013766">
    <property type="entry name" value="Thioredoxin_domain"/>
</dbReference>
<dbReference type="RefSeq" id="XP_010937371.1">
    <property type="nucleotide sequence ID" value="XM_010939069.3"/>
</dbReference>
<dbReference type="Pfam" id="PF03107">
    <property type="entry name" value="C1_2"/>
    <property type="match status" value="1"/>
</dbReference>
<dbReference type="SUPFAM" id="SSF52833">
    <property type="entry name" value="Thioredoxin-like"/>
    <property type="match status" value="3"/>
</dbReference>
<evidence type="ECO:0000313" key="10">
    <source>
        <dbReference type="RefSeq" id="XP_010937371.1"/>
    </source>
</evidence>
<dbReference type="InterPro" id="IPR017937">
    <property type="entry name" value="Thioredoxin_CS"/>
</dbReference>
<dbReference type="InterPro" id="IPR045870">
    <property type="entry name" value="TryX_NRX_thioredoxin_dom"/>
</dbReference>
<dbReference type="InterPro" id="IPR036249">
    <property type="entry name" value="Thioredoxin-like_sf"/>
</dbReference>